<dbReference type="Pfam" id="PF00072">
    <property type="entry name" value="Response_reg"/>
    <property type="match status" value="1"/>
</dbReference>
<proteinExistence type="predicted"/>
<feature type="domain" description="Response regulatory" evidence="8">
    <location>
        <begin position="5"/>
        <end position="119"/>
    </location>
</feature>
<dbReference type="Gene3D" id="1.10.10.10">
    <property type="entry name" value="Winged helix-like DNA-binding domain superfamily/Winged helix DNA-binding domain"/>
    <property type="match status" value="1"/>
</dbReference>
<evidence type="ECO:0000256" key="7">
    <source>
        <dbReference type="PROSITE-ProRule" id="PRU01091"/>
    </source>
</evidence>
<dbReference type="Proteomes" id="UP001079657">
    <property type="component" value="Unassembled WGS sequence"/>
</dbReference>
<evidence type="ECO:0000256" key="3">
    <source>
        <dbReference type="ARBA" id="ARBA00023125"/>
    </source>
</evidence>
<evidence type="ECO:0000256" key="2">
    <source>
        <dbReference type="ARBA" id="ARBA00023015"/>
    </source>
</evidence>
<dbReference type="CDD" id="cd17574">
    <property type="entry name" value="REC_OmpR"/>
    <property type="match status" value="1"/>
</dbReference>
<accession>A0ABT4CK95</accession>
<sequence>MSTKKVLIADDEALIRKLVKDFLKKQDFIVIEAEDGQQALDIFFKEQDFDIVMLDVMMPIYDGWSVCREIRTESNVPIIMLTARDQENDELFGFELGADEYITKPFSLNILSARIQSLLKRTNSTNKSILSFDGLDIDKDKHSVSMDGCNLDLSPTEYDLLFYMAENKGIALSREQLLNSVWGYDYLGDVRTVDTHIKRLRLKLGDKSNFIQTVRGLGYRFEVTK</sequence>
<dbReference type="PANTHER" id="PTHR48111">
    <property type="entry name" value="REGULATOR OF RPOS"/>
    <property type="match status" value="1"/>
</dbReference>
<evidence type="ECO:0000259" key="9">
    <source>
        <dbReference type="PROSITE" id="PS51755"/>
    </source>
</evidence>
<evidence type="ECO:0000256" key="5">
    <source>
        <dbReference type="ARBA" id="ARBA00024867"/>
    </source>
</evidence>
<gene>
    <name evidence="10" type="ORF">OXH55_02250</name>
</gene>
<feature type="modified residue" description="4-aspartylphosphate" evidence="6">
    <location>
        <position position="55"/>
    </location>
</feature>
<dbReference type="SMART" id="SM00862">
    <property type="entry name" value="Trans_reg_C"/>
    <property type="match status" value="1"/>
</dbReference>
<keyword evidence="4" id="KW-0804">Transcription</keyword>
<dbReference type="Gene3D" id="6.10.250.690">
    <property type="match status" value="1"/>
</dbReference>
<dbReference type="PROSITE" id="PS50110">
    <property type="entry name" value="RESPONSE_REGULATORY"/>
    <property type="match status" value="1"/>
</dbReference>
<reference evidence="10" key="1">
    <citation type="submission" date="2022-12" db="EMBL/GenBank/DDBJ databases">
        <authorList>
            <person name="Wang J."/>
        </authorList>
    </citation>
    <scope>NUCLEOTIDE SEQUENCE</scope>
    <source>
        <strain evidence="10">HY-42-06</strain>
    </source>
</reference>
<dbReference type="PANTHER" id="PTHR48111:SF73">
    <property type="entry name" value="ALKALINE PHOSPHATASE SYNTHESIS TRANSCRIPTIONAL REGULATORY PROTEIN PHOP"/>
    <property type="match status" value="1"/>
</dbReference>
<organism evidence="10 11">
    <name type="scientific">Clostridium ganghwense</name>
    <dbReference type="NCBI Taxonomy" id="312089"/>
    <lineage>
        <taxon>Bacteria</taxon>
        <taxon>Bacillati</taxon>
        <taxon>Bacillota</taxon>
        <taxon>Clostridia</taxon>
        <taxon>Eubacteriales</taxon>
        <taxon>Clostridiaceae</taxon>
        <taxon>Clostridium</taxon>
    </lineage>
</organism>
<dbReference type="InterPro" id="IPR001867">
    <property type="entry name" value="OmpR/PhoB-type_DNA-bd"/>
</dbReference>
<name>A0ABT4CK95_9CLOT</name>
<comment type="function">
    <text evidence="5">May play the central regulatory role in sporulation. It may be an element of the effector pathway responsible for the activation of sporulation genes in response to nutritional stress. Spo0A may act in concert with spo0H (a sigma factor) to control the expression of some genes that are critical to the sporulation process.</text>
</comment>
<dbReference type="EMBL" id="JAPQES010000001">
    <property type="protein sequence ID" value="MCY6369469.1"/>
    <property type="molecule type" value="Genomic_DNA"/>
</dbReference>
<evidence type="ECO:0000256" key="1">
    <source>
        <dbReference type="ARBA" id="ARBA00018672"/>
    </source>
</evidence>
<evidence type="ECO:0000259" key="8">
    <source>
        <dbReference type="PROSITE" id="PS50110"/>
    </source>
</evidence>
<dbReference type="RefSeq" id="WP_268047846.1">
    <property type="nucleotide sequence ID" value="NZ_JAPQES010000001.1"/>
</dbReference>
<keyword evidence="3 7" id="KW-0238">DNA-binding</keyword>
<feature type="domain" description="OmpR/PhoB-type" evidence="9">
    <location>
        <begin position="127"/>
        <end position="223"/>
    </location>
</feature>
<dbReference type="InterPro" id="IPR001789">
    <property type="entry name" value="Sig_transdc_resp-reg_receiver"/>
</dbReference>
<evidence type="ECO:0000313" key="11">
    <source>
        <dbReference type="Proteomes" id="UP001079657"/>
    </source>
</evidence>
<dbReference type="PROSITE" id="PS51755">
    <property type="entry name" value="OMPR_PHOB"/>
    <property type="match status" value="1"/>
</dbReference>
<evidence type="ECO:0000313" key="10">
    <source>
        <dbReference type="EMBL" id="MCY6369469.1"/>
    </source>
</evidence>
<evidence type="ECO:0000256" key="4">
    <source>
        <dbReference type="ARBA" id="ARBA00023163"/>
    </source>
</evidence>
<dbReference type="InterPro" id="IPR036388">
    <property type="entry name" value="WH-like_DNA-bd_sf"/>
</dbReference>
<feature type="DNA-binding region" description="OmpR/PhoB-type" evidence="7">
    <location>
        <begin position="127"/>
        <end position="223"/>
    </location>
</feature>
<protein>
    <recommendedName>
        <fullName evidence="1">Stage 0 sporulation protein A homolog</fullName>
    </recommendedName>
</protein>
<dbReference type="SUPFAM" id="SSF52172">
    <property type="entry name" value="CheY-like"/>
    <property type="match status" value="1"/>
</dbReference>
<keyword evidence="11" id="KW-1185">Reference proteome</keyword>
<dbReference type="Pfam" id="PF00486">
    <property type="entry name" value="Trans_reg_C"/>
    <property type="match status" value="1"/>
</dbReference>
<evidence type="ECO:0000256" key="6">
    <source>
        <dbReference type="PROSITE-ProRule" id="PRU00169"/>
    </source>
</evidence>
<dbReference type="InterPro" id="IPR011006">
    <property type="entry name" value="CheY-like_superfamily"/>
</dbReference>
<comment type="caution">
    <text evidence="10">The sequence shown here is derived from an EMBL/GenBank/DDBJ whole genome shotgun (WGS) entry which is preliminary data.</text>
</comment>
<keyword evidence="2" id="KW-0805">Transcription regulation</keyword>
<keyword evidence="6" id="KW-0597">Phosphoprotein</keyword>
<dbReference type="Gene3D" id="3.40.50.2300">
    <property type="match status" value="1"/>
</dbReference>
<dbReference type="SMART" id="SM00448">
    <property type="entry name" value="REC"/>
    <property type="match status" value="1"/>
</dbReference>
<dbReference type="CDD" id="cd00383">
    <property type="entry name" value="trans_reg_C"/>
    <property type="match status" value="1"/>
</dbReference>
<dbReference type="InterPro" id="IPR039420">
    <property type="entry name" value="WalR-like"/>
</dbReference>